<accession>A0ABV8PP45</accession>
<name>A0ABV8PP45_9FLAO</name>
<dbReference type="EMBL" id="JBHSCL010000007">
    <property type="protein sequence ID" value="MFC4221051.1"/>
    <property type="molecule type" value="Genomic_DNA"/>
</dbReference>
<comment type="caution">
    <text evidence="2">The sequence shown here is derived from an EMBL/GenBank/DDBJ whole genome shotgun (WGS) entry which is preliminary data.</text>
</comment>
<evidence type="ECO:0000313" key="3">
    <source>
        <dbReference type="Proteomes" id="UP001595841"/>
    </source>
</evidence>
<sequence length="247" mass="28326">MNIVLHLFLGLFLLSCGGKKEKTGVQHTSTISKPSHAVWNVLVQRHVDETGLVNYAGFKKESAQLSGYLDYLAEHPPSQMWSKGDSLAYYINLYNATTVKLIVDNYPLASIKDIPNRWGKKWISVGGTKLSLNDIEHKILRNMDEPRIHFAINCASYSCPNLWNKAFVAEKIEQQLNQVALDFVNDPSKNRFENGKAQLSEIFKWYKKDFTKETSLLEYINQFLNNPISKDANIEYLDYDWSLNDAK</sequence>
<evidence type="ECO:0000259" key="1">
    <source>
        <dbReference type="Pfam" id="PF04784"/>
    </source>
</evidence>
<dbReference type="Proteomes" id="UP001595841">
    <property type="component" value="Unassembled WGS sequence"/>
</dbReference>
<proteinExistence type="predicted"/>
<gene>
    <name evidence="2" type="ORF">ACFOWS_12935</name>
</gene>
<reference evidence="3" key="1">
    <citation type="journal article" date="2019" name="Int. J. Syst. Evol. Microbiol.">
        <title>The Global Catalogue of Microorganisms (GCM) 10K type strain sequencing project: providing services to taxonomists for standard genome sequencing and annotation.</title>
        <authorList>
            <consortium name="The Broad Institute Genomics Platform"/>
            <consortium name="The Broad Institute Genome Sequencing Center for Infectious Disease"/>
            <person name="Wu L."/>
            <person name="Ma J."/>
        </authorList>
    </citation>
    <scope>NUCLEOTIDE SEQUENCE [LARGE SCALE GENOMIC DNA]</scope>
    <source>
        <strain evidence="3">CGMCC 1.15774</strain>
    </source>
</reference>
<dbReference type="InterPro" id="IPR006869">
    <property type="entry name" value="DUF547"/>
</dbReference>
<evidence type="ECO:0000313" key="2">
    <source>
        <dbReference type="EMBL" id="MFC4221051.1"/>
    </source>
</evidence>
<dbReference type="Pfam" id="PF04784">
    <property type="entry name" value="DUF547"/>
    <property type="match status" value="1"/>
</dbReference>
<feature type="domain" description="DUF547" evidence="1">
    <location>
        <begin position="80"/>
        <end position="184"/>
    </location>
</feature>
<protein>
    <submittedName>
        <fullName evidence="2">DUF547 domain-containing protein</fullName>
    </submittedName>
</protein>
<organism evidence="2 3">
    <name type="scientific">Flagellimonas marina</name>
    <dbReference type="NCBI Taxonomy" id="1775168"/>
    <lineage>
        <taxon>Bacteria</taxon>
        <taxon>Pseudomonadati</taxon>
        <taxon>Bacteroidota</taxon>
        <taxon>Flavobacteriia</taxon>
        <taxon>Flavobacteriales</taxon>
        <taxon>Flavobacteriaceae</taxon>
        <taxon>Flagellimonas</taxon>
    </lineage>
</organism>
<dbReference type="PANTHER" id="PTHR46361">
    <property type="entry name" value="ELECTRON CARRIER/ PROTEIN DISULFIDE OXIDOREDUCTASE"/>
    <property type="match status" value="1"/>
</dbReference>
<dbReference type="RefSeq" id="WP_379765154.1">
    <property type="nucleotide sequence ID" value="NZ_JBHSCL010000007.1"/>
</dbReference>
<keyword evidence="3" id="KW-1185">Reference proteome</keyword>
<dbReference type="PANTHER" id="PTHR46361:SF3">
    <property type="entry name" value="ELECTRON CARRIER_ PROTEIN DISULFIDE OXIDOREDUCTASE"/>
    <property type="match status" value="1"/>
</dbReference>